<name>A0A2P2PZ01_RHIMU</name>
<organism evidence="1">
    <name type="scientific">Rhizophora mucronata</name>
    <name type="common">Asiatic mangrove</name>
    <dbReference type="NCBI Taxonomy" id="61149"/>
    <lineage>
        <taxon>Eukaryota</taxon>
        <taxon>Viridiplantae</taxon>
        <taxon>Streptophyta</taxon>
        <taxon>Embryophyta</taxon>
        <taxon>Tracheophyta</taxon>
        <taxon>Spermatophyta</taxon>
        <taxon>Magnoliopsida</taxon>
        <taxon>eudicotyledons</taxon>
        <taxon>Gunneridae</taxon>
        <taxon>Pentapetalae</taxon>
        <taxon>rosids</taxon>
        <taxon>fabids</taxon>
        <taxon>Malpighiales</taxon>
        <taxon>Rhizophoraceae</taxon>
        <taxon>Rhizophora</taxon>
    </lineage>
</organism>
<dbReference type="EMBL" id="GGEC01079466">
    <property type="protein sequence ID" value="MBX59950.1"/>
    <property type="molecule type" value="Transcribed_RNA"/>
</dbReference>
<dbReference type="AlphaFoldDB" id="A0A2P2PZ01"/>
<accession>A0A2P2PZ01</accession>
<proteinExistence type="predicted"/>
<protein>
    <submittedName>
        <fullName evidence="1">Uncharacterized protein</fullName>
    </submittedName>
</protein>
<evidence type="ECO:0000313" key="1">
    <source>
        <dbReference type="EMBL" id="MBX59950.1"/>
    </source>
</evidence>
<reference evidence="1" key="1">
    <citation type="submission" date="2018-02" db="EMBL/GenBank/DDBJ databases">
        <title>Rhizophora mucronata_Transcriptome.</title>
        <authorList>
            <person name="Meera S.P."/>
            <person name="Sreeshan A."/>
            <person name="Augustine A."/>
        </authorList>
    </citation>
    <scope>NUCLEOTIDE SEQUENCE</scope>
    <source>
        <tissue evidence="1">Leaf</tissue>
    </source>
</reference>
<sequence length="46" mass="5217">MVCVVWMSLLACERSSDWSNGELVLIPFCHLSPSTVSWHFHNIGNI</sequence>